<evidence type="ECO:0000313" key="6">
    <source>
        <dbReference type="EMBL" id="SMG58115.1"/>
    </source>
</evidence>
<dbReference type="GO" id="GO:0043190">
    <property type="term" value="C:ATP-binding cassette (ABC) transporter complex"/>
    <property type="evidence" value="ECO:0007669"/>
    <property type="project" value="InterPro"/>
</dbReference>
<protein>
    <submittedName>
        <fullName evidence="6">Peptide/nickel transport system substrate-binding protein</fullName>
    </submittedName>
</protein>
<dbReference type="GO" id="GO:1904680">
    <property type="term" value="F:peptide transmembrane transporter activity"/>
    <property type="evidence" value="ECO:0007669"/>
    <property type="project" value="TreeGrafter"/>
</dbReference>
<dbReference type="OrthoDB" id="9801799at2"/>
<dbReference type="GO" id="GO:0030288">
    <property type="term" value="C:outer membrane-bounded periplasmic space"/>
    <property type="evidence" value="ECO:0007669"/>
    <property type="project" value="UniProtKB-ARBA"/>
</dbReference>
<evidence type="ECO:0000256" key="1">
    <source>
        <dbReference type="ARBA" id="ARBA00004196"/>
    </source>
</evidence>
<dbReference type="InterPro" id="IPR030678">
    <property type="entry name" value="Peptide/Ni-bd"/>
</dbReference>
<feature type="domain" description="Solute-binding protein family 5" evidence="5">
    <location>
        <begin position="94"/>
        <end position="448"/>
    </location>
</feature>
<dbReference type="PANTHER" id="PTHR30290:SF10">
    <property type="entry name" value="PERIPLASMIC OLIGOPEPTIDE-BINDING PROTEIN-RELATED"/>
    <property type="match status" value="1"/>
</dbReference>
<evidence type="ECO:0000256" key="2">
    <source>
        <dbReference type="ARBA" id="ARBA00005695"/>
    </source>
</evidence>
<dbReference type="Gene3D" id="3.40.190.10">
    <property type="entry name" value="Periplasmic binding protein-like II"/>
    <property type="match status" value="1"/>
</dbReference>
<dbReference type="Gene3D" id="3.10.105.10">
    <property type="entry name" value="Dipeptide-binding Protein, Domain 3"/>
    <property type="match status" value="1"/>
</dbReference>
<keyword evidence="3" id="KW-0813">Transport</keyword>
<dbReference type="PANTHER" id="PTHR30290">
    <property type="entry name" value="PERIPLASMIC BINDING COMPONENT OF ABC TRANSPORTER"/>
    <property type="match status" value="1"/>
</dbReference>
<gene>
    <name evidence="6" type="ORF">SAMN06265784_110204</name>
</gene>
<dbReference type="InterPro" id="IPR000914">
    <property type="entry name" value="SBP_5_dom"/>
</dbReference>
<evidence type="ECO:0000313" key="7">
    <source>
        <dbReference type="Proteomes" id="UP000193228"/>
    </source>
</evidence>
<dbReference type="EMBL" id="FXAT01000010">
    <property type="protein sequence ID" value="SMG58115.1"/>
    <property type="molecule type" value="Genomic_DNA"/>
</dbReference>
<dbReference type="SUPFAM" id="SSF53850">
    <property type="entry name" value="Periplasmic binding protein-like II"/>
    <property type="match status" value="1"/>
</dbReference>
<dbReference type="Pfam" id="PF00496">
    <property type="entry name" value="SBP_bac_5"/>
    <property type="match status" value="1"/>
</dbReference>
<comment type="subcellular location">
    <subcellularLocation>
        <location evidence="1">Cell envelope</location>
    </subcellularLocation>
</comment>
<sequence length="536" mass="58288">MSMSLTAREEWMKIRRQAVTGRWGRPFAVLGAAAALVLSAQAIAQTKFDRSRTVIFANGGVVATLDPMRTDYAQTSFIASTLYDTLVTYDSSGKLVGQLAETFELAKDAKSIDVRLRPGAVFHDGTPVTVNDVAYTLDRLKRLGLGIASQIDGYDKTTVADARTLTIHLSRPDSLFPGALSKVYILEAKLAAANAGTDDAQGWLQSHDAGSGPYVFSGRRNADIVVSQFPGYWNKVAGRPEQIVFRRIDEGGTQRDELLAGNIDLAVLGMGYRDAALLDKGGRVKDAHLKPELQTNIIFNTRTGPTADARVRRAIRLAYDYQGGLDAIRQGAGVIANGPLPSTMICRPDLPAAHRDVAEAKRLLAEAGVKNLQLTMRFQPTVEVQRLEATLLQSNLAEIGVQLKLEPISFAAYLASVARFDTIPQMMLLDDFAQFPDPGAILLRGYRSDAVGTNRGGYSNPKVDALLDAAKASSDAAKRCDLYKQVQVILDRDSVIMPLYTVGRPAMYRPQQIQTPQVNKVVFPLAPADLRLATKP</sequence>
<evidence type="ECO:0000256" key="4">
    <source>
        <dbReference type="ARBA" id="ARBA00022729"/>
    </source>
</evidence>
<comment type="similarity">
    <text evidence="2">Belongs to the bacterial solute-binding protein 5 family.</text>
</comment>
<dbReference type="GO" id="GO:0015833">
    <property type="term" value="P:peptide transport"/>
    <property type="evidence" value="ECO:0007669"/>
    <property type="project" value="TreeGrafter"/>
</dbReference>
<name>A0A1X7LW97_9BURK</name>
<dbReference type="InterPro" id="IPR039424">
    <property type="entry name" value="SBP_5"/>
</dbReference>
<proteinExistence type="inferred from homology"/>
<dbReference type="Gene3D" id="3.90.76.10">
    <property type="entry name" value="Dipeptide-binding Protein, Domain 1"/>
    <property type="match status" value="1"/>
</dbReference>
<dbReference type="AlphaFoldDB" id="A0A1X7LW97"/>
<keyword evidence="4" id="KW-0732">Signal</keyword>
<accession>A0A1X7LW97</accession>
<dbReference type="RefSeq" id="WP_085488348.1">
    <property type="nucleotide sequence ID" value="NZ_FXAT01000010.1"/>
</dbReference>
<reference evidence="7" key="1">
    <citation type="submission" date="2017-04" db="EMBL/GenBank/DDBJ databases">
        <authorList>
            <person name="Varghese N."/>
            <person name="Submissions S."/>
        </authorList>
    </citation>
    <scope>NUCLEOTIDE SEQUENCE [LARGE SCALE GENOMIC DNA]</scope>
    <source>
        <strain evidence="7">LMG 29540</strain>
    </source>
</reference>
<evidence type="ECO:0000256" key="3">
    <source>
        <dbReference type="ARBA" id="ARBA00022448"/>
    </source>
</evidence>
<organism evidence="6 7">
    <name type="scientific">Paraburkholderia susongensis</name>
    <dbReference type="NCBI Taxonomy" id="1515439"/>
    <lineage>
        <taxon>Bacteria</taxon>
        <taxon>Pseudomonadati</taxon>
        <taxon>Pseudomonadota</taxon>
        <taxon>Betaproteobacteria</taxon>
        <taxon>Burkholderiales</taxon>
        <taxon>Burkholderiaceae</taxon>
        <taxon>Paraburkholderia</taxon>
    </lineage>
</organism>
<evidence type="ECO:0000259" key="5">
    <source>
        <dbReference type="Pfam" id="PF00496"/>
    </source>
</evidence>
<keyword evidence="7" id="KW-1185">Reference proteome</keyword>
<dbReference type="Proteomes" id="UP000193228">
    <property type="component" value="Unassembled WGS sequence"/>
</dbReference>
<dbReference type="CDD" id="cd08512">
    <property type="entry name" value="PBP2_NikA_DppA_OppA_like_7"/>
    <property type="match status" value="1"/>
</dbReference>
<dbReference type="STRING" id="1515439.SAMN06265784_110204"/>
<dbReference type="PIRSF" id="PIRSF002741">
    <property type="entry name" value="MppA"/>
    <property type="match status" value="1"/>
</dbReference>